<evidence type="ECO:0000256" key="1">
    <source>
        <dbReference type="SAM" id="MobiDB-lite"/>
    </source>
</evidence>
<protein>
    <submittedName>
        <fullName evidence="2">Uncharacterized protein</fullName>
    </submittedName>
</protein>
<gene>
    <name evidence="2" type="ORF">ERJ70_10045</name>
</gene>
<name>A0ABX7VUC7_9BACI</name>
<dbReference type="RefSeq" id="WP_209369011.1">
    <property type="nucleotide sequence ID" value="NZ_CP046956.1"/>
</dbReference>
<organism evidence="2 3">
    <name type="scientific">Sediminibacillus dalangtanensis</name>
    <dbReference type="NCBI Taxonomy" id="2729421"/>
    <lineage>
        <taxon>Bacteria</taxon>
        <taxon>Bacillati</taxon>
        <taxon>Bacillota</taxon>
        <taxon>Bacilli</taxon>
        <taxon>Bacillales</taxon>
        <taxon>Bacillaceae</taxon>
        <taxon>Sediminibacillus</taxon>
    </lineage>
</organism>
<evidence type="ECO:0000313" key="2">
    <source>
        <dbReference type="EMBL" id="QTM99609.1"/>
    </source>
</evidence>
<feature type="region of interest" description="Disordered" evidence="1">
    <location>
        <begin position="91"/>
        <end position="112"/>
    </location>
</feature>
<evidence type="ECO:0000313" key="3">
    <source>
        <dbReference type="Proteomes" id="UP000665043"/>
    </source>
</evidence>
<dbReference type="EMBL" id="CP046956">
    <property type="protein sequence ID" value="QTM99609.1"/>
    <property type="molecule type" value="Genomic_DNA"/>
</dbReference>
<reference evidence="2 3" key="1">
    <citation type="submission" date="2019-12" db="EMBL/GenBank/DDBJ databases">
        <title>The whole genome sequencing of a strain isolated from a Mars analog, Dalangtan Playa.</title>
        <authorList>
            <person name="Huang T."/>
        </authorList>
    </citation>
    <scope>NUCLEOTIDE SEQUENCE [LARGE SCALE GENOMIC DNA]</scope>
    <source>
        <strain evidence="2 3">DP4-553-S</strain>
    </source>
</reference>
<accession>A0ABX7VUC7</accession>
<dbReference type="Pfam" id="PF19618">
    <property type="entry name" value="DUF6123"/>
    <property type="match status" value="1"/>
</dbReference>
<proteinExistence type="predicted"/>
<keyword evidence="3" id="KW-1185">Reference proteome</keyword>
<dbReference type="Proteomes" id="UP000665043">
    <property type="component" value="Chromosome"/>
</dbReference>
<sequence length="112" mass="12983">MAKELEKRHPLGYFIEDLWTQGFKLSDEDIHFIYLGKNTTNAPDWMTIKALKVTLQFQLHFDGSFFLSVLELFAGERVKTNTQADRLLRDKGLSVPSKPQETRPAITGEWLR</sequence>
<dbReference type="InterPro" id="IPR046126">
    <property type="entry name" value="DUF6123"/>
</dbReference>